<sequence>MQAMRYDIILPTDYDMTIIRERVKKTGHLMDGFPDLLFKLFLISEKKNGEHSNSYSPLYVWKNSDGMSHFIFDGFFDNILTSFAWQQIEIGVTSTIALGDDFLQSQFVTEEVEEIPPTDSLKTFEIHEKSTENETGKLVIYNPDKWRKVIFTFYLTKPQTKHRCFEILHLSRG</sequence>
<organism evidence="1 2">
    <name type="scientific">Pseudolactococcus reticulitermitis</name>
    <dbReference type="NCBI Taxonomy" id="2025039"/>
    <lineage>
        <taxon>Bacteria</taxon>
        <taxon>Bacillati</taxon>
        <taxon>Bacillota</taxon>
        <taxon>Bacilli</taxon>
        <taxon>Lactobacillales</taxon>
        <taxon>Streptococcaceae</taxon>
        <taxon>Pseudolactococcus</taxon>
    </lineage>
</organism>
<evidence type="ECO:0000313" key="2">
    <source>
        <dbReference type="Proteomes" id="UP000218689"/>
    </source>
</evidence>
<accession>A0A224X987</accession>
<name>A0A224X987_9LACT</name>
<protein>
    <recommendedName>
        <fullName evidence="3">DUF4865 domain-containing protein</fullName>
    </recommendedName>
</protein>
<reference evidence="2" key="1">
    <citation type="submission" date="2017-08" db="EMBL/GenBank/DDBJ databases">
        <title>Draft genome sequence of Lactococcus sp. strain Rs-Y01, isolated from the gut of the lower termite Reticulitermes speratus.</title>
        <authorList>
            <person name="Ohkuma M."/>
            <person name="Yuki M."/>
        </authorList>
    </citation>
    <scope>NUCLEOTIDE SEQUENCE [LARGE SCALE GENOMIC DNA]</scope>
    <source>
        <strain evidence="2">Rs-Y01</strain>
    </source>
</reference>
<dbReference type="Pfam" id="PF16157">
    <property type="entry name" value="DUF4865"/>
    <property type="match status" value="1"/>
</dbReference>
<dbReference type="Proteomes" id="UP000218689">
    <property type="component" value="Unassembled WGS sequence"/>
</dbReference>
<evidence type="ECO:0000313" key="1">
    <source>
        <dbReference type="EMBL" id="GAX46754.1"/>
    </source>
</evidence>
<dbReference type="RefSeq" id="WP_094783826.1">
    <property type="nucleotide sequence ID" value="NZ_BEDT01000001.1"/>
</dbReference>
<dbReference type="OrthoDB" id="2065010at2"/>
<gene>
    <name evidence="1" type="ORF">RsY01_333</name>
</gene>
<dbReference type="AlphaFoldDB" id="A0A224X987"/>
<keyword evidence="2" id="KW-1185">Reference proteome</keyword>
<dbReference type="EMBL" id="BEDT01000001">
    <property type="protein sequence ID" value="GAX46754.1"/>
    <property type="molecule type" value="Genomic_DNA"/>
</dbReference>
<proteinExistence type="predicted"/>
<evidence type="ECO:0008006" key="3">
    <source>
        <dbReference type="Google" id="ProtNLM"/>
    </source>
</evidence>
<dbReference type="InterPro" id="IPR032349">
    <property type="entry name" value="DUF4865"/>
</dbReference>
<comment type="caution">
    <text evidence="1">The sequence shown here is derived from an EMBL/GenBank/DDBJ whole genome shotgun (WGS) entry which is preliminary data.</text>
</comment>